<evidence type="ECO:0000256" key="3">
    <source>
        <dbReference type="ARBA" id="ARBA00022553"/>
    </source>
</evidence>
<feature type="transmembrane region" description="Helical" evidence="9">
    <location>
        <begin position="351"/>
        <end position="372"/>
    </location>
</feature>
<evidence type="ECO:0000259" key="11">
    <source>
        <dbReference type="SMART" id="SM00387"/>
    </source>
</evidence>
<keyword evidence="5" id="KW-0547">Nucleotide-binding</keyword>
<gene>
    <name evidence="12" type="ORF">G6047_14185</name>
</gene>
<evidence type="ECO:0000256" key="9">
    <source>
        <dbReference type="SAM" id="Phobius"/>
    </source>
</evidence>
<dbReference type="InterPro" id="IPR036890">
    <property type="entry name" value="HATPase_C_sf"/>
</dbReference>
<dbReference type="InterPro" id="IPR003594">
    <property type="entry name" value="HATPase_dom"/>
</dbReference>
<evidence type="ECO:0000256" key="5">
    <source>
        <dbReference type="ARBA" id="ARBA00022741"/>
    </source>
</evidence>
<feature type="chain" id="PRO_5036963356" description="histidine kinase" evidence="10">
    <location>
        <begin position="22"/>
        <end position="579"/>
    </location>
</feature>
<evidence type="ECO:0000256" key="4">
    <source>
        <dbReference type="ARBA" id="ARBA00022679"/>
    </source>
</evidence>
<dbReference type="EC" id="2.7.13.3" evidence="2"/>
<keyword evidence="4" id="KW-0808">Transferase</keyword>
<evidence type="ECO:0000256" key="10">
    <source>
        <dbReference type="SAM" id="SignalP"/>
    </source>
</evidence>
<dbReference type="PANTHER" id="PTHR24421">
    <property type="entry name" value="NITRATE/NITRITE SENSOR PROTEIN NARX-RELATED"/>
    <property type="match status" value="1"/>
</dbReference>
<dbReference type="Gene3D" id="1.25.40.10">
    <property type="entry name" value="Tetratricopeptide repeat domain"/>
    <property type="match status" value="1"/>
</dbReference>
<dbReference type="RefSeq" id="WP_169528294.1">
    <property type="nucleotide sequence ID" value="NZ_JAAMPU010000108.1"/>
</dbReference>
<comment type="catalytic activity">
    <reaction evidence="1">
        <text>ATP + protein L-histidine = ADP + protein N-phospho-L-histidine.</text>
        <dbReference type="EC" id="2.7.13.3"/>
    </reaction>
</comment>
<dbReference type="InterPro" id="IPR050482">
    <property type="entry name" value="Sensor_HK_TwoCompSys"/>
</dbReference>
<evidence type="ECO:0000313" key="13">
    <source>
        <dbReference type="Proteomes" id="UP000712080"/>
    </source>
</evidence>
<dbReference type="SUPFAM" id="SSF48452">
    <property type="entry name" value="TPR-like"/>
    <property type="match status" value="1"/>
</dbReference>
<dbReference type="Pfam" id="PF07730">
    <property type="entry name" value="HisKA_3"/>
    <property type="match status" value="1"/>
</dbReference>
<keyword evidence="9" id="KW-1133">Transmembrane helix</keyword>
<dbReference type="PANTHER" id="PTHR24421:SF10">
    <property type="entry name" value="NITRATE_NITRITE SENSOR PROTEIN NARQ"/>
    <property type="match status" value="1"/>
</dbReference>
<keyword evidence="6" id="KW-0418">Kinase</keyword>
<dbReference type="SUPFAM" id="SSF55874">
    <property type="entry name" value="ATPase domain of HSP90 chaperone/DNA topoisomerase II/histidine kinase"/>
    <property type="match status" value="1"/>
</dbReference>
<dbReference type="Gene3D" id="1.20.5.1930">
    <property type="match status" value="1"/>
</dbReference>
<keyword evidence="9" id="KW-0812">Transmembrane</keyword>
<feature type="signal peptide" evidence="10">
    <location>
        <begin position="1"/>
        <end position="21"/>
    </location>
</feature>
<evidence type="ECO:0000256" key="2">
    <source>
        <dbReference type="ARBA" id="ARBA00012438"/>
    </source>
</evidence>
<dbReference type="GO" id="GO:0000155">
    <property type="term" value="F:phosphorelay sensor kinase activity"/>
    <property type="evidence" value="ECO:0007669"/>
    <property type="project" value="InterPro"/>
</dbReference>
<evidence type="ECO:0000256" key="1">
    <source>
        <dbReference type="ARBA" id="ARBA00000085"/>
    </source>
</evidence>
<keyword evidence="10" id="KW-0732">Signal</keyword>
<dbReference type="SMART" id="SM00387">
    <property type="entry name" value="HATPase_c"/>
    <property type="match status" value="1"/>
</dbReference>
<dbReference type="AlphaFoldDB" id="A0A972FPV8"/>
<feature type="domain" description="Histidine kinase/HSP90-like ATPase" evidence="11">
    <location>
        <begin position="492"/>
        <end position="579"/>
    </location>
</feature>
<sequence length="579" mass="66416">MRLWVGILFLVPLLVSGQADKASGTTQNCIEDDCRIKQAFLKAEYYLQQDDDLTKSQQWLERVRELHQSKTPDTLSYYIDSLQSELFYYMGLHQFGIHEGQKALIIAKTLNDSILMDDANMFIGINYFELKNYSQSGKYLFDAKKIYPKAKQPPRIRYIIRDEHIFNNIAQLKIVEHEPDSASWYIKKALRIAQANKSPRGIPNTLQTQGLIYLEKKQTDSARMYFDRSTEAALRSNFFDIQVVNLGSLMQCSDNEAQIQRLFDKAQAILKRENVNDTYRQIFYTTALDVFKKQKMDKQIMLVQDVIIGLEAKTRLHGNEQIQTISNQYIRSENRVLLLRIEELNRQRKTALLQLFAALLGVLVLLLAVISIRRTSKHQKMLLRQKNEISKDLHDDIGSGLSSILINADLLGKLSEKSERQQVLSAKIAATGKEVSQRLHTFIWSLNNENNSLRNFCEYVRHYAHTYFDGTSVTFHYAQDIGSAHTDFLNGQVRKQLFFCIKEILNNALKHSGATNVSIDIRADKKQLTVIVSDNGIGLKDENAFGNGLINIRKRMELLEGTIAMESGDGLETRLTIPF</sequence>
<proteinExistence type="predicted"/>
<dbReference type="Proteomes" id="UP000712080">
    <property type="component" value="Unassembled WGS sequence"/>
</dbReference>
<keyword evidence="3" id="KW-0597">Phosphoprotein</keyword>
<keyword evidence="9" id="KW-0472">Membrane</keyword>
<name>A0A972FPV8_9FLAO</name>
<evidence type="ECO:0000256" key="8">
    <source>
        <dbReference type="ARBA" id="ARBA00023012"/>
    </source>
</evidence>
<reference evidence="12" key="1">
    <citation type="submission" date="2020-02" db="EMBL/GenBank/DDBJ databases">
        <title>Flavobacterium sp. genome.</title>
        <authorList>
            <person name="Jung H.S."/>
            <person name="Baek J.H."/>
            <person name="Jeon C.O."/>
        </authorList>
    </citation>
    <scope>NUCLEOTIDE SEQUENCE</scope>
    <source>
        <strain evidence="12">SE-s28</strain>
    </source>
</reference>
<dbReference type="Pfam" id="PF02518">
    <property type="entry name" value="HATPase_c"/>
    <property type="match status" value="1"/>
</dbReference>
<dbReference type="GO" id="GO:0016020">
    <property type="term" value="C:membrane"/>
    <property type="evidence" value="ECO:0007669"/>
    <property type="project" value="InterPro"/>
</dbReference>
<dbReference type="CDD" id="cd16917">
    <property type="entry name" value="HATPase_UhpB-NarQ-NarX-like"/>
    <property type="match status" value="1"/>
</dbReference>
<comment type="caution">
    <text evidence="12">The sequence shown here is derived from an EMBL/GenBank/DDBJ whole genome shotgun (WGS) entry which is preliminary data.</text>
</comment>
<evidence type="ECO:0000256" key="6">
    <source>
        <dbReference type="ARBA" id="ARBA00022777"/>
    </source>
</evidence>
<dbReference type="InterPro" id="IPR011990">
    <property type="entry name" value="TPR-like_helical_dom_sf"/>
</dbReference>
<dbReference type="GO" id="GO:0005524">
    <property type="term" value="F:ATP binding"/>
    <property type="evidence" value="ECO:0007669"/>
    <property type="project" value="UniProtKB-KW"/>
</dbReference>
<organism evidence="12 13">
    <name type="scientific">Flavobacterium silvaticum</name>
    <dbReference type="NCBI Taxonomy" id="1852020"/>
    <lineage>
        <taxon>Bacteria</taxon>
        <taxon>Pseudomonadati</taxon>
        <taxon>Bacteroidota</taxon>
        <taxon>Flavobacteriia</taxon>
        <taxon>Flavobacteriales</taxon>
        <taxon>Flavobacteriaceae</taxon>
        <taxon>Flavobacterium</taxon>
    </lineage>
</organism>
<dbReference type="GO" id="GO:0046983">
    <property type="term" value="F:protein dimerization activity"/>
    <property type="evidence" value="ECO:0007669"/>
    <property type="project" value="InterPro"/>
</dbReference>
<keyword evidence="7" id="KW-0067">ATP-binding</keyword>
<evidence type="ECO:0000313" key="12">
    <source>
        <dbReference type="EMBL" id="NMH29185.1"/>
    </source>
</evidence>
<dbReference type="InterPro" id="IPR011712">
    <property type="entry name" value="Sig_transdc_His_kin_sub3_dim/P"/>
</dbReference>
<dbReference type="EMBL" id="JAAMPU010000108">
    <property type="protein sequence ID" value="NMH29185.1"/>
    <property type="molecule type" value="Genomic_DNA"/>
</dbReference>
<evidence type="ECO:0000256" key="7">
    <source>
        <dbReference type="ARBA" id="ARBA00022840"/>
    </source>
</evidence>
<keyword evidence="13" id="KW-1185">Reference proteome</keyword>
<keyword evidence="8" id="KW-0902">Two-component regulatory system</keyword>
<accession>A0A972FPV8</accession>
<dbReference type="Gene3D" id="3.30.565.10">
    <property type="entry name" value="Histidine kinase-like ATPase, C-terminal domain"/>
    <property type="match status" value="1"/>
</dbReference>
<protein>
    <recommendedName>
        <fullName evidence="2">histidine kinase</fullName>
        <ecNumber evidence="2">2.7.13.3</ecNumber>
    </recommendedName>
</protein>